<dbReference type="OrthoDB" id="9812438at2"/>
<sequence>MASERISSTSTTLNHWMDFRFKLFLEGILIGFIAGFVIVFYRLLLEKADLFREIVYTNLKSSW</sequence>
<name>A0A7G6E7B9_THEFR</name>
<proteinExistence type="predicted"/>
<feature type="transmembrane region" description="Helical" evidence="1">
    <location>
        <begin position="23"/>
        <end position="44"/>
    </location>
</feature>
<keyword evidence="3" id="KW-1185">Reference proteome</keyword>
<protein>
    <submittedName>
        <fullName evidence="2">Uncharacterized protein</fullName>
    </submittedName>
</protein>
<dbReference type="AlphaFoldDB" id="A0A7G6E7B9"/>
<dbReference type="EMBL" id="CP045798">
    <property type="protein sequence ID" value="QNB47973.1"/>
    <property type="molecule type" value="Genomic_DNA"/>
</dbReference>
<accession>A0A7G6E7B9</accession>
<keyword evidence="1" id="KW-0812">Transmembrane</keyword>
<organism evidence="2 3">
    <name type="scientific">Thermanaerosceptrum fracticalcis</name>
    <dbReference type="NCBI Taxonomy" id="1712410"/>
    <lineage>
        <taxon>Bacteria</taxon>
        <taxon>Bacillati</taxon>
        <taxon>Bacillota</taxon>
        <taxon>Clostridia</taxon>
        <taxon>Eubacteriales</taxon>
        <taxon>Peptococcaceae</taxon>
        <taxon>Thermanaerosceptrum</taxon>
    </lineage>
</organism>
<keyword evidence="1" id="KW-1133">Transmembrane helix</keyword>
<reference evidence="2 3" key="1">
    <citation type="journal article" date="2019" name="Front. Microbiol.">
        <title>Thermoanaerosceptrum fracticalcis gen. nov. sp. nov., a Novel Fumarate-Fermenting Microorganism From a Deep Fractured Carbonate Aquifer of the US Great Basin.</title>
        <authorList>
            <person name="Hamilton-Brehm S.D."/>
            <person name="Stewart L.E."/>
            <person name="Zavarin M."/>
            <person name="Caldwell M."/>
            <person name="Lawson P.A."/>
            <person name="Onstott T.C."/>
            <person name="Grzymski J."/>
            <person name="Neveux I."/>
            <person name="Lollar B.S."/>
            <person name="Russell C.E."/>
            <person name="Moser D.P."/>
        </authorList>
    </citation>
    <scope>NUCLEOTIDE SEQUENCE [LARGE SCALE GENOMIC DNA]</scope>
    <source>
        <strain evidence="2 3">DRI-13</strain>
    </source>
</reference>
<dbReference type="KEGG" id="tfr:BR63_17930"/>
<gene>
    <name evidence="2" type="ORF">BR63_17930</name>
</gene>
<evidence type="ECO:0000313" key="2">
    <source>
        <dbReference type="EMBL" id="QNB47973.1"/>
    </source>
</evidence>
<evidence type="ECO:0000256" key="1">
    <source>
        <dbReference type="SAM" id="Phobius"/>
    </source>
</evidence>
<evidence type="ECO:0000313" key="3">
    <source>
        <dbReference type="Proteomes" id="UP000515847"/>
    </source>
</evidence>
<dbReference type="RefSeq" id="WP_034420539.1">
    <property type="nucleotide sequence ID" value="NZ_CP045798.1"/>
</dbReference>
<keyword evidence="1" id="KW-0472">Membrane</keyword>
<dbReference type="Proteomes" id="UP000515847">
    <property type="component" value="Chromosome"/>
</dbReference>